<reference evidence="1 2" key="1">
    <citation type="submission" date="2024-01" db="EMBL/GenBank/DDBJ databases">
        <authorList>
            <person name="Waweru B."/>
        </authorList>
    </citation>
    <scope>NUCLEOTIDE SEQUENCE [LARGE SCALE GENOMIC DNA]</scope>
</reference>
<evidence type="ECO:0000313" key="2">
    <source>
        <dbReference type="Proteomes" id="UP001314170"/>
    </source>
</evidence>
<keyword evidence="2" id="KW-1185">Reference proteome</keyword>
<organism evidence="1 2">
    <name type="scientific">Dovyalis caffra</name>
    <dbReference type="NCBI Taxonomy" id="77055"/>
    <lineage>
        <taxon>Eukaryota</taxon>
        <taxon>Viridiplantae</taxon>
        <taxon>Streptophyta</taxon>
        <taxon>Embryophyta</taxon>
        <taxon>Tracheophyta</taxon>
        <taxon>Spermatophyta</taxon>
        <taxon>Magnoliopsida</taxon>
        <taxon>eudicotyledons</taxon>
        <taxon>Gunneridae</taxon>
        <taxon>Pentapetalae</taxon>
        <taxon>rosids</taxon>
        <taxon>fabids</taxon>
        <taxon>Malpighiales</taxon>
        <taxon>Salicaceae</taxon>
        <taxon>Flacourtieae</taxon>
        <taxon>Dovyalis</taxon>
    </lineage>
</organism>
<name>A0AAV1S8W8_9ROSI</name>
<protein>
    <submittedName>
        <fullName evidence="1">Uncharacterized protein</fullName>
    </submittedName>
</protein>
<proteinExistence type="predicted"/>
<dbReference type="AlphaFoldDB" id="A0AAV1S8W8"/>
<accession>A0AAV1S8W8</accession>
<dbReference type="EMBL" id="CAWUPB010001173">
    <property type="protein sequence ID" value="CAK7346552.1"/>
    <property type="molecule type" value="Genomic_DNA"/>
</dbReference>
<dbReference type="Proteomes" id="UP001314170">
    <property type="component" value="Unassembled WGS sequence"/>
</dbReference>
<sequence length="123" mass="14840">MDITDCVSYIVGDRGSKEVNSMRVDECPSNVSIMHKINRRTQPKPKSTRWVWIFRVVSKTHYRPDPHHHHHKYQFRNYDTVDMDEDRFHHFFSTEELKKENLIMDIVIMEHILLWPRAHVTVA</sequence>
<evidence type="ECO:0000313" key="1">
    <source>
        <dbReference type="EMBL" id="CAK7346552.1"/>
    </source>
</evidence>
<gene>
    <name evidence="1" type="ORF">DCAF_LOCUS19229</name>
</gene>
<comment type="caution">
    <text evidence="1">The sequence shown here is derived from an EMBL/GenBank/DDBJ whole genome shotgun (WGS) entry which is preliminary data.</text>
</comment>